<feature type="compositionally biased region" description="Basic and acidic residues" evidence="2">
    <location>
        <begin position="620"/>
        <end position="686"/>
    </location>
</feature>
<feature type="compositionally biased region" description="Basic and acidic residues" evidence="2">
    <location>
        <begin position="827"/>
        <end position="837"/>
    </location>
</feature>
<gene>
    <name evidence="3" type="ORF">UFOVP1246_79</name>
</gene>
<feature type="compositionally biased region" description="Basic and acidic residues" evidence="2">
    <location>
        <begin position="693"/>
        <end position="746"/>
    </location>
</feature>
<proteinExistence type="predicted"/>
<name>A0A6J5R8N2_9CAUD</name>
<feature type="region of interest" description="Disordered" evidence="2">
    <location>
        <begin position="552"/>
        <end position="837"/>
    </location>
</feature>
<protein>
    <submittedName>
        <fullName evidence="3">Uncharacterized protein</fullName>
    </submittedName>
</protein>
<evidence type="ECO:0000313" key="3">
    <source>
        <dbReference type="EMBL" id="CAB4193323.1"/>
    </source>
</evidence>
<feature type="coiled-coil region" evidence="1">
    <location>
        <begin position="450"/>
        <end position="477"/>
    </location>
</feature>
<evidence type="ECO:0000256" key="1">
    <source>
        <dbReference type="SAM" id="Coils"/>
    </source>
</evidence>
<feature type="compositionally biased region" description="Basic residues" evidence="2">
    <location>
        <begin position="324"/>
        <end position="334"/>
    </location>
</feature>
<sequence>MHGGSTAEIGYEMTASDFTKTAKVYSSRYRAKQKLYHRKVRPAKIDNPMALPTVENPLLIKAHDGDGDGLIGDGTPSQRVAPRKIDIRRIPPPPSSAFMTPKMLSKPRQVPTGASSSLSPRSLVRENKFARIAPALVDRSYAPNIGNGKPDPGEIVFATVHWRDADGSTGSKPNKRVLILGPVKGKPGVMAAVIFTSEKIKDSSGRRDTTHIPVHSYEGDNGKVSLADTTQIIEVWPEDFEGEADKADPKFFDRIWHLTELYHRTKRRNMRKRLRIRITKKGFGTIGMGAVRSAGKGYAADKMRGGLRIAQSMTDAERSARSKAGWKNRQRAPKTPKMGGSLGRVRQTTPSLNKPQFKVGRTAADAVYANPLGAYREAKSSKTAARTQRAAQAADAARRAASRAKQAELAAKAAQRRNILGSKDATEAARRASSRAKQAEYAAQRKKIIADKIAGELAAKERDAKKLEREKEKWGRRDMRAGMRNRLGSAAKELASQTQFGRGLATGKKVQEQKLKAHNERKAARKDLFDFVRSGDTSILDRYIPEEALANAQAEADKVDDENFLVDMDREKGRKARNPIGVPSPGDELPSGPAKDSGGGGKGGDQADDKGPNYIAVDNTAREAAKAEALRRSESRAKQAKLAEKRAKRKEVVDRSDKRKAATKARKDKENEQKTKERETEREKLRAAAYEAKAPEREEKAKKDAEAAKQKADKLKRDTEYHDIRMQAAKLRLENLQRKTGTDDAKSGNTPADIKPSETKPKAKRAAALKEVVASPSVPSVKTPAVKRTPPTKKTVSSKSTPPTKKARVSGATASGPTARASAKRLTKSEEQSDDSLRAYALLLIEDL</sequence>
<accession>A0A6J5R8N2</accession>
<keyword evidence="1" id="KW-0175">Coiled coil</keyword>
<feature type="compositionally biased region" description="Polar residues" evidence="2">
    <location>
        <begin position="792"/>
        <end position="803"/>
    </location>
</feature>
<organism evidence="3">
    <name type="scientific">uncultured Caudovirales phage</name>
    <dbReference type="NCBI Taxonomy" id="2100421"/>
    <lineage>
        <taxon>Viruses</taxon>
        <taxon>Duplodnaviria</taxon>
        <taxon>Heunggongvirae</taxon>
        <taxon>Uroviricota</taxon>
        <taxon>Caudoviricetes</taxon>
        <taxon>Peduoviridae</taxon>
        <taxon>Maltschvirus</taxon>
        <taxon>Maltschvirus maltsch</taxon>
    </lineage>
</organism>
<feature type="region of interest" description="Disordered" evidence="2">
    <location>
        <begin position="312"/>
        <end position="355"/>
    </location>
</feature>
<evidence type="ECO:0000256" key="2">
    <source>
        <dbReference type="SAM" id="MobiDB-lite"/>
    </source>
</evidence>
<reference evidence="3" key="1">
    <citation type="submission" date="2020-05" db="EMBL/GenBank/DDBJ databases">
        <authorList>
            <person name="Chiriac C."/>
            <person name="Salcher M."/>
            <person name="Ghai R."/>
            <person name="Kavagutti S V."/>
        </authorList>
    </citation>
    <scope>NUCLEOTIDE SEQUENCE</scope>
</reference>
<dbReference type="EMBL" id="LR797193">
    <property type="protein sequence ID" value="CAB4193323.1"/>
    <property type="molecule type" value="Genomic_DNA"/>
</dbReference>
<feature type="region of interest" description="Disordered" evidence="2">
    <location>
        <begin position="87"/>
        <end position="119"/>
    </location>
</feature>